<evidence type="ECO:0000313" key="7">
    <source>
        <dbReference type="Proteomes" id="UP000694888"/>
    </source>
</evidence>
<comment type="cofactor">
    <cofactor evidence="1">
        <name>thiamine diphosphate</name>
        <dbReference type="ChEBI" id="CHEBI:58937"/>
    </cofactor>
</comment>
<dbReference type="NCBIfam" id="TIGR00239">
    <property type="entry name" value="2oxo_dh_E1"/>
    <property type="match status" value="1"/>
</dbReference>
<evidence type="ECO:0000256" key="4">
    <source>
        <dbReference type="ARBA" id="ARBA00023002"/>
    </source>
</evidence>
<proteinExistence type="inferred from homology"/>
<dbReference type="SMART" id="SM00861">
    <property type="entry name" value="Transket_pyr"/>
    <property type="match status" value="1"/>
</dbReference>
<feature type="domain" description="Transketolase-like pyrimidine-binding" evidence="6">
    <location>
        <begin position="582"/>
        <end position="785"/>
    </location>
</feature>
<gene>
    <name evidence="8" type="primary">LOC101852871</name>
</gene>
<reference evidence="8" key="1">
    <citation type="submission" date="2025-08" db="UniProtKB">
        <authorList>
            <consortium name="RefSeq"/>
        </authorList>
    </citation>
    <scope>IDENTIFICATION</scope>
</reference>
<dbReference type="Gene3D" id="1.10.287.1150">
    <property type="entry name" value="TPP helical domain"/>
    <property type="match status" value="1"/>
</dbReference>
<evidence type="ECO:0000256" key="1">
    <source>
        <dbReference type="ARBA" id="ARBA00001964"/>
    </source>
</evidence>
<dbReference type="Gene3D" id="3.40.50.11610">
    <property type="entry name" value="Multifunctional 2-oxoglutarate metabolism enzyme, C-terminal domain"/>
    <property type="match status" value="1"/>
</dbReference>
<dbReference type="InterPro" id="IPR029061">
    <property type="entry name" value="THDP-binding"/>
</dbReference>
<protein>
    <submittedName>
        <fullName evidence="8">Probable 2-oxoglutarate dehydrogenase E1 component DHKTD1, mitochondrial</fullName>
    </submittedName>
</protein>
<dbReference type="Proteomes" id="UP000694888">
    <property type="component" value="Unplaced"/>
</dbReference>
<comment type="similarity">
    <text evidence="2">Belongs to the alpha-ketoglutarate dehydrogenase family.</text>
</comment>
<keyword evidence="5" id="KW-0786">Thiamine pyrophosphate</keyword>
<dbReference type="InterPro" id="IPR031717">
    <property type="entry name" value="ODO-1/KGD_C"/>
</dbReference>
<evidence type="ECO:0000256" key="3">
    <source>
        <dbReference type="ARBA" id="ARBA00022946"/>
    </source>
</evidence>
<dbReference type="Gene3D" id="3.40.50.12470">
    <property type="match status" value="1"/>
</dbReference>
<dbReference type="Pfam" id="PF02779">
    <property type="entry name" value="Transket_pyr"/>
    <property type="match status" value="1"/>
</dbReference>
<dbReference type="PANTHER" id="PTHR23152:SF4">
    <property type="entry name" value="2-OXOADIPATE DEHYDROGENASE COMPLEX COMPONENT E1"/>
    <property type="match status" value="1"/>
</dbReference>
<dbReference type="CDD" id="cd02016">
    <property type="entry name" value="TPP_E1_OGDC_like"/>
    <property type="match status" value="1"/>
</dbReference>
<organism evidence="7 8">
    <name type="scientific">Aplysia californica</name>
    <name type="common">California sea hare</name>
    <dbReference type="NCBI Taxonomy" id="6500"/>
    <lineage>
        <taxon>Eukaryota</taxon>
        <taxon>Metazoa</taxon>
        <taxon>Spiralia</taxon>
        <taxon>Lophotrochozoa</taxon>
        <taxon>Mollusca</taxon>
        <taxon>Gastropoda</taxon>
        <taxon>Heterobranchia</taxon>
        <taxon>Euthyneura</taxon>
        <taxon>Tectipleura</taxon>
        <taxon>Aplysiida</taxon>
        <taxon>Aplysioidea</taxon>
        <taxon>Aplysiidae</taxon>
        <taxon>Aplysia</taxon>
    </lineage>
</organism>
<sequence>MALSLAHKASKLLQKTLLYGHVSCLNYHSKQGVFGYNSAVQQNRLSNPTSESLYSSEELSNRIKHANIVRLVDAYRSYGHRKATLDPLSLQEKRVLSELSPDQFGVTGESAAVIQSAGIVSGLAEEIAVSDLIDHLETVYCGSIAAEFQYLPSEEERVWFAQQFEGRNETEIPNSRKVELAKLLLRCQAFDHYVATKFSSVKRYGGEGGESMMASFDEIFSKCAQHDVKNVIVGMAHRGRLNFMTCLLDFPPVIMFRKMQGLSELPAGARGVGDVLSHLYTSVDVTRDGKPVHVSFIPNPSHLEAANPVAVGKARSKLQSNRWGDYSDSTEGKPGDGVLCLQVHGDASFVGQGVVAETFCFADTPHFDIGGSVHLIINNQVGFTTESERGRSSHYCSDIAKVSGYPVLHVNGDHPEDVVRATSLAMEYRQKFRRDVIIDLVCFRRWGHNEMDEPAFTQPVMYKVINSRSSVPDLYSQEVVASGLCDQTELSENVQQWTSNLTDNFNQVDSYVNKPFHLLGQWSGLSQAGDVITRWDTGVPLDTLKYVGAKSVTVPEDLNVHPTIRKTHIDRRLGKMVQGTDLDWATAEALAFGSLLHQGYNVRISGQDVGRGTFSHRHCMLVDQETDHIYIPLNSISESQTAFLEVANSVLSEEGVLGFEYGVSIDQPTTLAIWEAQFGDFFNAAQTIIDTFVTSGELKWLLQSSLVMLLPHGMDGAGPEHSSCRMERFLQICDSKEDKVDGDDVNFQIANPTTPAQYFHLLRRQMIRNFRKPLVVVAPKVILRLPAATSSLADMAPGTHFQPVLDDSVAAAASVTRVVFCSGKHYYALNAEKQKRGAQNMALVRLESLCPFPVEELQQILAKYSNAKEFVWSQEEHRNMGAWTFVSPRFHNLVGCHLKYAGRDVLGTPAVGIGELHKQEVADILTQTFS</sequence>
<accession>A0ABM0K065</accession>
<dbReference type="RefSeq" id="XP_005105660.1">
    <property type="nucleotide sequence ID" value="XM_005105603.3"/>
</dbReference>
<evidence type="ECO:0000259" key="6">
    <source>
        <dbReference type="SMART" id="SM00861"/>
    </source>
</evidence>
<evidence type="ECO:0000256" key="5">
    <source>
        <dbReference type="ARBA" id="ARBA00023052"/>
    </source>
</evidence>
<keyword evidence="7" id="KW-1185">Reference proteome</keyword>
<dbReference type="Gene3D" id="3.40.50.970">
    <property type="match status" value="1"/>
</dbReference>
<dbReference type="Pfam" id="PF16870">
    <property type="entry name" value="OxoGdeHyase_C"/>
    <property type="match status" value="1"/>
</dbReference>
<dbReference type="InterPro" id="IPR042179">
    <property type="entry name" value="KGD_C_sf"/>
</dbReference>
<dbReference type="PANTHER" id="PTHR23152">
    <property type="entry name" value="2-OXOGLUTARATE DEHYDROGENASE"/>
    <property type="match status" value="1"/>
</dbReference>
<evidence type="ECO:0000256" key="2">
    <source>
        <dbReference type="ARBA" id="ARBA00006936"/>
    </source>
</evidence>
<dbReference type="InterPro" id="IPR011603">
    <property type="entry name" value="2oxoglutarate_DH_E1"/>
</dbReference>
<dbReference type="SUPFAM" id="SSF52518">
    <property type="entry name" value="Thiamin diphosphate-binding fold (THDP-binding)"/>
    <property type="match status" value="2"/>
</dbReference>
<keyword evidence="3" id="KW-0809">Transit peptide</keyword>
<dbReference type="PIRSF" id="PIRSF000157">
    <property type="entry name" value="Oxoglu_dh_E1"/>
    <property type="match status" value="1"/>
</dbReference>
<evidence type="ECO:0000313" key="8">
    <source>
        <dbReference type="RefSeq" id="XP_005105660.1"/>
    </source>
</evidence>
<name>A0ABM0K065_APLCA</name>
<dbReference type="Pfam" id="PF00676">
    <property type="entry name" value="E1_dh"/>
    <property type="match status" value="1"/>
</dbReference>
<dbReference type="GeneID" id="101852871"/>
<dbReference type="InterPro" id="IPR005475">
    <property type="entry name" value="Transketolase-like_Pyr-bd"/>
</dbReference>
<dbReference type="InterPro" id="IPR001017">
    <property type="entry name" value="DH_E1"/>
</dbReference>
<dbReference type="NCBIfam" id="NF006914">
    <property type="entry name" value="PRK09404.1"/>
    <property type="match status" value="1"/>
</dbReference>
<dbReference type="NCBIfam" id="NF008907">
    <property type="entry name" value="PRK12270.1"/>
    <property type="match status" value="1"/>
</dbReference>
<keyword evidence="4" id="KW-0560">Oxidoreductase</keyword>